<organism evidence="4 5">
    <name type="scientific">Thiohalocapsa marina</name>
    <dbReference type="NCBI Taxonomy" id="424902"/>
    <lineage>
        <taxon>Bacteria</taxon>
        <taxon>Pseudomonadati</taxon>
        <taxon>Pseudomonadota</taxon>
        <taxon>Gammaproteobacteria</taxon>
        <taxon>Chromatiales</taxon>
        <taxon>Chromatiaceae</taxon>
        <taxon>Thiohalocapsa</taxon>
    </lineage>
</organism>
<evidence type="ECO:0000313" key="4">
    <source>
        <dbReference type="EMBL" id="KAA6187362.1"/>
    </source>
</evidence>
<dbReference type="InterPro" id="IPR018683">
    <property type="entry name" value="DUF2169"/>
</dbReference>
<reference evidence="4 5" key="1">
    <citation type="submission" date="2019-09" db="EMBL/GenBank/DDBJ databases">
        <title>Whole-genome sequence of the purple sulfur bacterium Thiohalocapsa marina DSM 19078.</title>
        <authorList>
            <person name="Kyndt J.A."/>
            <person name="Meyer T.E."/>
        </authorList>
    </citation>
    <scope>NUCLEOTIDE SEQUENCE [LARGE SCALE GENOMIC DNA]</scope>
    <source>
        <strain evidence="4 5">DSM 19078</strain>
    </source>
</reference>
<dbReference type="EMBL" id="VWXX01000002">
    <property type="protein sequence ID" value="KAA6187362.1"/>
    <property type="molecule type" value="Genomic_DNA"/>
</dbReference>
<gene>
    <name evidence="4" type="ORF">F2Q65_02230</name>
</gene>
<dbReference type="OrthoDB" id="237820at2"/>
<dbReference type="PANTHER" id="PTHR47485">
    <property type="entry name" value="THYLAKOID LUMENAL 17.4 KDA PROTEIN, CHLOROPLASTIC"/>
    <property type="match status" value="1"/>
</dbReference>
<evidence type="ECO:0000256" key="1">
    <source>
        <dbReference type="ARBA" id="ARBA00022737"/>
    </source>
</evidence>
<dbReference type="Proteomes" id="UP000322981">
    <property type="component" value="Unassembled WGS sequence"/>
</dbReference>
<dbReference type="Pfam" id="PF09937">
    <property type="entry name" value="DUF2169"/>
    <property type="match status" value="1"/>
</dbReference>
<keyword evidence="5" id="KW-1185">Reference proteome</keyword>
<dbReference type="Pfam" id="PF00805">
    <property type="entry name" value="Pentapeptide"/>
    <property type="match status" value="5"/>
</dbReference>
<comment type="caution">
    <text evidence="4">The sequence shown here is derived from an EMBL/GenBank/DDBJ whole genome shotgun (WGS) entry which is preliminary data.</text>
</comment>
<dbReference type="InterPro" id="IPR001646">
    <property type="entry name" value="5peptide_repeat"/>
</dbReference>
<accession>A0A5M8FU78</accession>
<dbReference type="Gene3D" id="2.160.20.80">
    <property type="entry name" value="E3 ubiquitin-protein ligase SopA"/>
    <property type="match status" value="2"/>
</dbReference>
<evidence type="ECO:0000256" key="2">
    <source>
        <dbReference type="SAM" id="Coils"/>
    </source>
</evidence>
<feature type="coiled-coil region" evidence="2">
    <location>
        <begin position="413"/>
        <end position="451"/>
    </location>
</feature>
<feature type="domain" description="DUF2169" evidence="3">
    <location>
        <begin position="21"/>
        <end position="293"/>
    </location>
</feature>
<protein>
    <submittedName>
        <fullName evidence="4">DUF2169 domain-containing protein</fullName>
    </submittedName>
</protein>
<dbReference type="AlphaFoldDB" id="A0A5M8FU78"/>
<dbReference type="SUPFAM" id="SSF141571">
    <property type="entry name" value="Pentapeptide repeat-like"/>
    <property type="match status" value="3"/>
</dbReference>
<sequence length="878" mass="97209">MRCVKPLSASLLTRPFEHGGRFMLGVSVILFSTLGRTSRLLTEQQLWPFWASRPESQGPLEEGYPRPRAEYLVGATAFTRADRRRACRVRAQVGNLSKELVVWGLRFWEGERPSAPLAFERLALDWSQTYGGEDFAANPVGMGRRDSEIDGTRMRLLPRVEYPDRPLTRPSAVGRPAGFGPLDQTWATRAAKRGTYDQAWLERDYPGLARDLDGSFFNLAPEDQQQATPFRGDEGYAFDLLHPELDRIEGVLPGLATRVFATRKKAADETFEELSMSLKALWFFPEEERLIQVFQGWMHIGEDDAADVQTLLAAVERLGEARPSEHYRAVQERRRDPDQGALESLRESDLMPADLAVSLFDPPDKPSPAYERAMRRAARERAEARALVAAHGLDPDEHGPPADLPDPPRIQTLDDLIDIRKRMEAESAALAERLEQEKRNTLDEVRVVAARDGVDMEQIEREMSGDLTRGPPRPNAEPLIADLTRLAEEGRAGGTDVAELEQMLSDPDTLARWREGDRQQLAAYQATGHHQRPPDPLAEAAREDLRVRVQAELARGGSLAGWDLTRADLSRMDLRGADLSGALLEAADLSGALLDRAKLSRAMLAHARLIATRLIDADLRECNLGAAQIARADLSGADLSEAILERARLGNSTLHGARIEGLRLTDAEVVAVDFSATEADSMVLWREADLRGCSFAGIRYAQAVFQDCNLEETDFTGASITKAAFVGMRARRSCFRDLSLGAGCFALNCQLDGVEFSGARLNEVSFREASLRCANFSRAELRGCDFSGCNLRETRFYAADARGARLVRADLGGADLGSCNLAGAVLQHARLERSELSHANLHEADLARVQVGPGVRFDGAIFTRARTRPRYRPPERAD</sequence>
<keyword evidence="1" id="KW-0677">Repeat</keyword>
<evidence type="ECO:0000313" key="5">
    <source>
        <dbReference type="Proteomes" id="UP000322981"/>
    </source>
</evidence>
<dbReference type="PANTHER" id="PTHR47485:SF1">
    <property type="entry name" value="THYLAKOID LUMENAL 17.4 KDA PROTEIN, CHLOROPLASTIC"/>
    <property type="match status" value="1"/>
</dbReference>
<proteinExistence type="predicted"/>
<evidence type="ECO:0000259" key="3">
    <source>
        <dbReference type="Pfam" id="PF09937"/>
    </source>
</evidence>
<keyword evidence="2" id="KW-0175">Coiled coil</keyword>
<name>A0A5M8FU78_9GAMM</name>